<gene>
    <name evidence="6" type="ORF">PV06_04147</name>
</gene>
<dbReference type="GeneID" id="27356221"/>
<keyword evidence="7" id="KW-1185">Reference proteome</keyword>
<feature type="transmembrane region" description="Helical" evidence="5">
    <location>
        <begin position="47"/>
        <end position="67"/>
    </location>
</feature>
<name>A0A0D2C7J8_9EURO</name>
<dbReference type="AlphaFoldDB" id="A0A0D2C7J8"/>
<dbReference type="OrthoDB" id="10062876at2759"/>
<dbReference type="PANTHER" id="PTHR11785">
    <property type="entry name" value="AMINO ACID TRANSPORTER"/>
    <property type="match status" value="1"/>
</dbReference>
<dbReference type="GO" id="GO:0016020">
    <property type="term" value="C:membrane"/>
    <property type="evidence" value="ECO:0007669"/>
    <property type="project" value="UniProtKB-SubCell"/>
</dbReference>
<keyword evidence="4 5" id="KW-0472">Membrane</keyword>
<reference evidence="6 7" key="1">
    <citation type="submission" date="2015-01" db="EMBL/GenBank/DDBJ databases">
        <title>The Genome Sequence of Exophiala oligosperma CBS72588.</title>
        <authorList>
            <consortium name="The Broad Institute Genomics Platform"/>
            <person name="Cuomo C."/>
            <person name="de Hoog S."/>
            <person name="Gorbushina A."/>
            <person name="Stielow B."/>
            <person name="Teixiera M."/>
            <person name="Abouelleil A."/>
            <person name="Chapman S.B."/>
            <person name="Priest M."/>
            <person name="Young S.K."/>
            <person name="Wortman J."/>
            <person name="Nusbaum C."/>
            <person name="Birren B."/>
        </authorList>
    </citation>
    <scope>NUCLEOTIDE SEQUENCE [LARGE SCALE GENOMIC DNA]</scope>
    <source>
        <strain evidence="6 7">CBS 72588</strain>
    </source>
</reference>
<evidence type="ECO:0000256" key="2">
    <source>
        <dbReference type="ARBA" id="ARBA00022692"/>
    </source>
</evidence>
<organism evidence="6 7">
    <name type="scientific">Exophiala oligosperma</name>
    <dbReference type="NCBI Taxonomy" id="215243"/>
    <lineage>
        <taxon>Eukaryota</taxon>
        <taxon>Fungi</taxon>
        <taxon>Dikarya</taxon>
        <taxon>Ascomycota</taxon>
        <taxon>Pezizomycotina</taxon>
        <taxon>Eurotiomycetes</taxon>
        <taxon>Chaetothyriomycetidae</taxon>
        <taxon>Chaetothyriales</taxon>
        <taxon>Herpotrichiellaceae</taxon>
        <taxon>Exophiala</taxon>
    </lineage>
</organism>
<comment type="subcellular location">
    <subcellularLocation>
        <location evidence="1">Membrane</location>
        <topology evidence="1">Multi-pass membrane protein</topology>
    </subcellularLocation>
</comment>
<dbReference type="InterPro" id="IPR050598">
    <property type="entry name" value="AminoAcid_Transporter"/>
</dbReference>
<dbReference type="HOGENOM" id="CLU_860615_0_0_1"/>
<feature type="transmembrane region" description="Helical" evidence="5">
    <location>
        <begin position="239"/>
        <end position="261"/>
    </location>
</feature>
<evidence type="ECO:0000256" key="4">
    <source>
        <dbReference type="ARBA" id="ARBA00023136"/>
    </source>
</evidence>
<evidence type="ECO:0008006" key="8">
    <source>
        <dbReference type="Google" id="ProtNLM"/>
    </source>
</evidence>
<dbReference type="VEuPathDB" id="FungiDB:PV06_04147"/>
<sequence>MARSKQNDHVRHLGLLNGIALVLGIQIGSGLFSSPSLVVRNTGSEQVALLVWIAAGLLAWTCASVYIELGIRLPYNGGPQEYLSHCFSDTFDCVASWATIFIIKPCSAAMLSLVIAEHICNAIHSAQSDYLKYPLAFMLITFVAAINCISNRASHATTKAALTCKILGISTIVLSGLAYFSSQGGLPQPKSGHEASQMPRHLGNYRDAVLSAMWAYSGWETLSFVGGELKDSSRNTSRVINSSMTAVLILYCLVNLAYFSVLSMTEIVSSNTIALVRLKMASFSLAKMILSTQRQSMTASTLEYLVCLRFWWKNGPLNNPERV</sequence>
<feature type="transmembrane region" description="Helical" evidence="5">
    <location>
        <begin position="135"/>
        <end position="154"/>
    </location>
</feature>
<dbReference type="Pfam" id="PF13520">
    <property type="entry name" value="AA_permease_2"/>
    <property type="match status" value="1"/>
</dbReference>
<proteinExistence type="predicted"/>
<protein>
    <recommendedName>
        <fullName evidence="8">Amino acid permease/ SLC12A domain-containing protein</fullName>
    </recommendedName>
</protein>
<accession>A0A0D2C7J8</accession>
<dbReference type="STRING" id="215243.A0A0D2C7J8"/>
<feature type="transmembrane region" description="Helical" evidence="5">
    <location>
        <begin position="160"/>
        <end position="180"/>
    </location>
</feature>
<dbReference type="RefSeq" id="XP_016266008.1">
    <property type="nucleotide sequence ID" value="XM_016405003.1"/>
</dbReference>
<dbReference type="PANTHER" id="PTHR11785:SF512">
    <property type="entry name" value="SOBREMESA, ISOFORM B"/>
    <property type="match status" value="1"/>
</dbReference>
<evidence type="ECO:0000256" key="3">
    <source>
        <dbReference type="ARBA" id="ARBA00022989"/>
    </source>
</evidence>
<feature type="transmembrane region" description="Helical" evidence="5">
    <location>
        <begin position="12"/>
        <end position="32"/>
    </location>
</feature>
<keyword evidence="3 5" id="KW-1133">Transmembrane helix</keyword>
<dbReference type="EMBL" id="KN847334">
    <property type="protein sequence ID" value="KIW45792.1"/>
    <property type="molecule type" value="Genomic_DNA"/>
</dbReference>
<evidence type="ECO:0000313" key="6">
    <source>
        <dbReference type="EMBL" id="KIW45792.1"/>
    </source>
</evidence>
<evidence type="ECO:0000256" key="1">
    <source>
        <dbReference type="ARBA" id="ARBA00004141"/>
    </source>
</evidence>
<evidence type="ECO:0000256" key="5">
    <source>
        <dbReference type="SAM" id="Phobius"/>
    </source>
</evidence>
<dbReference type="Proteomes" id="UP000053342">
    <property type="component" value="Unassembled WGS sequence"/>
</dbReference>
<dbReference type="InterPro" id="IPR002293">
    <property type="entry name" value="AA/rel_permease1"/>
</dbReference>
<evidence type="ECO:0000313" key="7">
    <source>
        <dbReference type="Proteomes" id="UP000053342"/>
    </source>
</evidence>
<dbReference type="GO" id="GO:0015179">
    <property type="term" value="F:L-amino acid transmembrane transporter activity"/>
    <property type="evidence" value="ECO:0007669"/>
    <property type="project" value="TreeGrafter"/>
</dbReference>
<keyword evidence="2 5" id="KW-0812">Transmembrane</keyword>
<dbReference type="Gene3D" id="1.20.1740.10">
    <property type="entry name" value="Amino acid/polyamine transporter I"/>
    <property type="match status" value="1"/>
</dbReference>